<sequence length="41" mass="4626">MEERNEDTSEGMENEERTTLSEENEGDTADEAVSESDEDTN</sequence>
<name>A0A382P9M0_9ZZZZ</name>
<organism evidence="2">
    <name type="scientific">marine metagenome</name>
    <dbReference type="NCBI Taxonomy" id="408172"/>
    <lineage>
        <taxon>unclassified sequences</taxon>
        <taxon>metagenomes</taxon>
        <taxon>ecological metagenomes</taxon>
    </lineage>
</organism>
<gene>
    <name evidence="2" type="ORF">METZ01_LOCUS322820</name>
</gene>
<evidence type="ECO:0000313" key="2">
    <source>
        <dbReference type="EMBL" id="SVC69966.1"/>
    </source>
</evidence>
<proteinExistence type="predicted"/>
<feature type="compositionally biased region" description="Acidic residues" evidence="1">
    <location>
        <begin position="22"/>
        <end position="41"/>
    </location>
</feature>
<reference evidence="2" key="1">
    <citation type="submission" date="2018-05" db="EMBL/GenBank/DDBJ databases">
        <authorList>
            <person name="Lanie J.A."/>
            <person name="Ng W.-L."/>
            <person name="Kazmierczak K.M."/>
            <person name="Andrzejewski T.M."/>
            <person name="Davidsen T.M."/>
            <person name="Wayne K.J."/>
            <person name="Tettelin H."/>
            <person name="Glass J.I."/>
            <person name="Rusch D."/>
            <person name="Podicherti R."/>
            <person name="Tsui H.-C.T."/>
            <person name="Winkler M.E."/>
        </authorList>
    </citation>
    <scope>NUCLEOTIDE SEQUENCE</scope>
</reference>
<feature type="non-terminal residue" evidence="2">
    <location>
        <position position="41"/>
    </location>
</feature>
<accession>A0A382P9M0</accession>
<protein>
    <submittedName>
        <fullName evidence="2">Uncharacterized protein</fullName>
    </submittedName>
</protein>
<evidence type="ECO:0000256" key="1">
    <source>
        <dbReference type="SAM" id="MobiDB-lite"/>
    </source>
</evidence>
<dbReference type="AlphaFoldDB" id="A0A382P9M0"/>
<dbReference type="EMBL" id="UINC01105774">
    <property type="protein sequence ID" value="SVC69966.1"/>
    <property type="molecule type" value="Genomic_DNA"/>
</dbReference>
<feature type="region of interest" description="Disordered" evidence="1">
    <location>
        <begin position="1"/>
        <end position="41"/>
    </location>
</feature>